<sequence>MVNSAELENGPPPPVSDHTLAEHRLGVTAFTVGFRRVVIVLAAQFPFVTLVSLRHPTSPPIAIFPLHYNASLYIISNFYPKG</sequence>
<name>A0A4C2A3Z7_EUMVA</name>
<dbReference type="Proteomes" id="UP000299102">
    <property type="component" value="Unassembled WGS sequence"/>
</dbReference>
<dbReference type="EMBL" id="BGZK01002509">
    <property type="protein sequence ID" value="GBP94482.1"/>
    <property type="molecule type" value="Genomic_DNA"/>
</dbReference>
<protein>
    <submittedName>
        <fullName evidence="1">Uncharacterized protein</fullName>
    </submittedName>
</protein>
<evidence type="ECO:0000313" key="2">
    <source>
        <dbReference type="Proteomes" id="UP000299102"/>
    </source>
</evidence>
<proteinExistence type="predicted"/>
<comment type="caution">
    <text evidence="1">The sequence shown here is derived from an EMBL/GenBank/DDBJ whole genome shotgun (WGS) entry which is preliminary data.</text>
</comment>
<organism evidence="1 2">
    <name type="scientific">Eumeta variegata</name>
    <name type="common">Bagworm moth</name>
    <name type="synonym">Eumeta japonica</name>
    <dbReference type="NCBI Taxonomy" id="151549"/>
    <lineage>
        <taxon>Eukaryota</taxon>
        <taxon>Metazoa</taxon>
        <taxon>Ecdysozoa</taxon>
        <taxon>Arthropoda</taxon>
        <taxon>Hexapoda</taxon>
        <taxon>Insecta</taxon>
        <taxon>Pterygota</taxon>
        <taxon>Neoptera</taxon>
        <taxon>Endopterygota</taxon>
        <taxon>Lepidoptera</taxon>
        <taxon>Glossata</taxon>
        <taxon>Ditrysia</taxon>
        <taxon>Tineoidea</taxon>
        <taxon>Psychidae</taxon>
        <taxon>Oiketicinae</taxon>
        <taxon>Eumeta</taxon>
    </lineage>
</organism>
<gene>
    <name evidence="1" type="ORF">EVAR_67194_1</name>
</gene>
<accession>A0A4C2A3Z7</accession>
<dbReference type="AlphaFoldDB" id="A0A4C2A3Z7"/>
<evidence type="ECO:0000313" key="1">
    <source>
        <dbReference type="EMBL" id="GBP94482.1"/>
    </source>
</evidence>
<keyword evidence="2" id="KW-1185">Reference proteome</keyword>
<reference evidence="1 2" key="1">
    <citation type="journal article" date="2019" name="Commun. Biol.">
        <title>The bagworm genome reveals a unique fibroin gene that provides high tensile strength.</title>
        <authorList>
            <person name="Kono N."/>
            <person name="Nakamura H."/>
            <person name="Ohtoshi R."/>
            <person name="Tomita M."/>
            <person name="Numata K."/>
            <person name="Arakawa K."/>
        </authorList>
    </citation>
    <scope>NUCLEOTIDE SEQUENCE [LARGE SCALE GENOMIC DNA]</scope>
</reference>